<dbReference type="InterPro" id="IPR036249">
    <property type="entry name" value="Thioredoxin-like_sf"/>
</dbReference>
<feature type="region of interest" description="Disordered" evidence="5">
    <location>
        <begin position="62"/>
        <end position="122"/>
    </location>
</feature>
<dbReference type="Proteomes" id="UP000789390">
    <property type="component" value="Unassembled WGS sequence"/>
</dbReference>
<dbReference type="EC" id="2.5.1.18" evidence="1"/>
<proteinExistence type="inferred from homology"/>
<dbReference type="SUPFAM" id="SSF47616">
    <property type="entry name" value="GST C-terminal domain-like"/>
    <property type="match status" value="1"/>
</dbReference>
<keyword evidence="2" id="KW-0808">Transferase</keyword>
<dbReference type="InterPro" id="IPR004045">
    <property type="entry name" value="Glutathione_S-Trfase_N"/>
</dbReference>
<evidence type="ECO:0000256" key="3">
    <source>
        <dbReference type="ARBA" id="ARBA00038317"/>
    </source>
</evidence>
<comment type="similarity">
    <text evidence="3">Belongs to the GST superfamily. Sigma family.</text>
</comment>
<protein>
    <recommendedName>
        <fullName evidence="1">glutathione transferase</fullName>
        <ecNumber evidence="1">2.5.1.18</ecNumber>
    </recommendedName>
</protein>
<dbReference type="FunFam" id="3.40.30.10:FF:000035">
    <property type="entry name" value="hematopoietic prostaglandin D synthase"/>
    <property type="match status" value="1"/>
</dbReference>
<dbReference type="CDD" id="cd03192">
    <property type="entry name" value="GST_C_Sigma_like"/>
    <property type="match status" value="1"/>
</dbReference>
<dbReference type="PROSITE" id="PS50405">
    <property type="entry name" value="GST_CTER"/>
    <property type="match status" value="1"/>
</dbReference>
<dbReference type="Pfam" id="PF02798">
    <property type="entry name" value="GST_N"/>
    <property type="match status" value="1"/>
</dbReference>
<dbReference type="InterPro" id="IPR050213">
    <property type="entry name" value="GST_superfamily"/>
</dbReference>
<evidence type="ECO:0000256" key="4">
    <source>
        <dbReference type="ARBA" id="ARBA00047960"/>
    </source>
</evidence>
<dbReference type="Pfam" id="PF15364">
    <property type="entry name" value="PAXIP1_C"/>
    <property type="match status" value="1"/>
</dbReference>
<sequence>MDSDWKVDCSDDENYGLTYSSMCQQWIPSPTVVVQLFESYSSEKDCSLMNFDWVCPGRKEVSSGEIEGDAENEELKTEEKSDFDFLDEPSAATKPGPTRVGPGMGVNKQPRGSAKKKTTSLDGVLSSMRRHRKLDQLEKPSSVQKPKVQKRWTKLVQWIDTPPKCDHPPLPPDFWGRLRSPPEERTIQADEDEQPEEISNGFYGDHWMIIAFLSLFFVLADHSKLEIISLKGIKFWTSDKDASHSNQYKRQHWKMVHYKLTYFNLRGRAELARLILHHQEVVFEDFRFEREEWPKYKAVKDNISLPGAPFGQVPVLEVDGKPLAQSNAIARYLARQHGLAGQNEWEQSQADMYVDCIYDLIGGTRPIIHETDKEKQKEMLQKFLQETVNPHLEKLEQQLIKNGSGFLVGKSVTWADLAYYSFFSPMTERFGDSVIDSSPHLKKLVEHVGNIPQIKKYVETRPKTHI</sequence>
<dbReference type="EMBL" id="CAKKLH010000002">
    <property type="protein sequence ID" value="CAH0098364.1"/>
    <property type="molecule type" value="Genomic_DNA"/>
</dbReference>
<comment type="catalytic activity">
    <reaction evidence="4">
        <text>RX + glutathione = an S-substituted glutathione + a halide anion + H(+)</text>
        <dbReference type="Rhea" id="RHEA:16437"/>
        <dbReference type="ChEBI" id="CHEBI:15378"/>
        <dbReference type="ChEBI" id="CHEBI:16042"/>
        <dbReference type="ChEBI" id="CHEBI:17792"/>
        <dbReference type="ChEBI" id="CHEBI:57925"/>
        <dbReference type="ChEBI" id="CHEBI:90779"/>
        <dbReference type="EC" id="2.5.1.18"/>
    </reaction>
</comment>
<organism evidence="8 9">
    <name type="scientific">Daphnia galeata</name>
    <dbReference type="NCBI Taxonomy" id="27404"/>
    <lineage>
        <taxon>Eukaryota</taxon>
        <taxon>Metazoa</taxon>
        <taxon>Ecdysozoa</taxon>
        <taxon>Arthropoda</taxon>
        <taxon>Crustacea</taxon>
        <taxon>Branchiopoda</taxon>
        <taxon>Diplostraca</taxon>
        <taxon>Cladocera</taxon>
        <taxon>Anomopoda</taxon>
        <taxon>Daphniidae</taxon>
        <taxon>Daphnia</taxon>
    </lineage>
</organism>
<feature type="compositionally biased region" description="Basic and acidic residues" evidence="5">
    <location>
        <begin position="73"/>
        <end position="83"/>
    </location>
</feature>
<comment type="caution">
    <text evidence="8">The sequence shown here is derived from an EMBL/GenBank/DDBJ whole genome shotgun (WGS) entry which is preliminary data.</text>
</comment>
<evidence type="ECO:0000259" key="6">
    <source>
        <dbReference type="PROSITE" id="PS50404"/>
    </source>
</evidence>
<dbReference type="AlphaFoldDB" id="A0A8J2R7D2"/>
<name>A0A8J2R7D2_9CRUS</name>
<evidence type="ECO:0000256" key="2">
    <source>
        <dbReference type="ARBA" id="ARBA00022679"/>
    </source>
</evidence>
<dbReference type="InterPro" id="IPR004046">
    <property type="entry name" value="GST_C"/>
</dbReference>
<evidence type="ECO:0000259" key="7">
    <source>
        <dbReference type="PROSITE" id="PS50405"/>
    </source>
</evidence>
<dbReference type="InterPro" id="IPR010987">
    <property type="entry name" value="Glutathione-S-Trfase_C-like"/>
</dbReference>
<accession>A0A8J2R7D2</accession>
<dbReference type="InterPro" id="IPR040079">
    <property type="entry name" value="Glutathione_S-Trfase"/>
</dbReference>
<dbReference type="CDD" id="cd03039">
    <property type="entry name" value="GST_N_Sigma_like"/>
    <property type="match status" value="1"/>
</dbReference>
<feature type="domain" description="GST N-terminal" evidence="6">
    <location>
        <begin position="256"/>
        <end position="341"/>
    </location>
</feature>
<dbReference type="InterPro" id="IPR028213">
    <property type="entry name" value="PA1"/>
</dbReference>
<dbReference type="Gene3D" id="1.20.1050.10">
    <property type="match status" value="1"/>
</dbReference>
<gene>
    <name evidence="8" type="ORF">DGAL_LOCUS416</name>
</gene>
<evidence type="ECO:0000313" key="9">
    <source>
        <dbReference type="Proteomes" id="UP000789390"/>
    </source>
</evidence>
<dbReference type="GO" id="GO:0004364">
    <property type="term" value="F:glutathione transferase activity"/>
    <property type="evidence" value="ECO:0007669"/>
    <property type="project" value="UniProtKB-EC"/>
</dbReference>
<reference evidence="8" key="1">
    <citation type="submission" date="2021-11" db="EMBL/GenBank/DDBJ databases">
        <authorList>
            <person name="Schell T."/>
        </authorList>
    </citation>
    <scope>NUCLEOTIDE SEQUENCE</scope>
    <source>
        <strain evidence="8">M5</strain>
    </source>
</reference>
<dbReference type="InterPro" id="IPR036282">
    <property type="entry name" value="Glutathione-S-Trfase_C_sf"/>
</dbReference>
<dbReference type="PANTHER" id="PTHR11571:SF224">
    <property type="entry name" value="HEMATOPOIETIC PROSTAGLANDIN D SYNTHASE"/>
    <property type="match status" value="1"/>
</dbReference>
<feature type="domain" description="GST C-terminal" evidence="7">
    <location>
        <begin position="343"/>
        <end position="466"/>
    </location>
</feature>
<evidence type="ECO:0000256" key="5">
    <source>
        <dbReference type="SAM" id="MobiDB-lite"/>
    </source>
</evidence>
<dbReference type="GO" id="GO:0006749">
    <property type="term" value="P:glutathione metabolic process"/>
    <property type="evidence" value="ECO:0007669"/>
    <property type="project" value="TreeGrafter"/>
</dbReference>
<dbReference type="Gene3D" id="3.40.30.10">
    <property type="entry name" value="Glutaredoxin"/>
    <property type="match status" value="1"/>
</dbReference>
<dbReference type="PROSITE" id="PS50404">
    <property type="entry name" value="GST_NTER"/>
    <property type="match status" value="1"/>
</dbReference>
<dbReference type="OrthoDB" id="414243at2759"/>
<evidence type="ECO:0000313" key="8">
    <source>
        <dbReference type="EMBL" id="CAH0098364.1"/>
    </source>
</evidence>
<dbReference type="SFLD" id="SFLDG01205">
    <property type="entry name" value="AMPS.1"/>
    <property type="match status" value="1"/>
</dbReference>
<evidence type="ECO:0000256" key="1">
    <source>
        <dbReference type="ARBA" id="ARBA00012452"/>
    </source>
</evidence>
<keyword evidence="9" id="KW-1185">Reference proteome</keyword>
<dbReference type="PANTHER" id="PTHR11571">
    <property type="entry name" value="GLUTATHIONE S-TRANSFERASE"/>
    <property type="match status" value="1"/>
</dbReference>
<dbReference type="FunFam" id="1.20.1050.10:FF:000030">
    <property type="entry name" value="Glutathione S-transferase S1"/>
    <property type="match status" value="1"/>
</dbReference>
<dbReference type="SFLD" id="SFLDG00363">
    <property type="entry name" value="AMPS_(cytGST):_Alpha-__Mu-__Pi"/>
    <property type="match status" value="1"/>
</dbReference>
<dbReference type="SUPFAM" id="SSF52833">
    <property type="entry name" value="Thioredoxin-like"/>
    <property type="match status" value="1"/>
</dbReference>
<dbReference type="Pfam" id="PF14497">
    <property type="entry name" value="GST_C_3"/>
    <property type="match status" value="1"/>
</dbReference>
<dbReference type="GO" id="GO:0004602">
    <property type="term" value="F:glutathione peroxidase activity"/>
    <property type="evidence" value="ECO:0007669"/>
    <property type="project" value="UniProtKB-ARBA"/>
</dbReference>
<dbReference type="SFLD" id="SFLDS00019">
    <property type="entry name" value="Glutathione_Transferase_(cytos"/>
    <property type="match status" value="1"/>
</dbReference>